<sequence length="219" mass="24133">MPNHIRAPYMFKRIAFTSLLAMLPLAPASAQNTAYTMFEVNNQVLVELPNDWTIVDGDHRPRVADLAKKAGVPVISVNALSATSHQTDSAAVVRVTFLKLPRPVTQEQARANAQRDVQATALNWKSKEAEMWADLGKMGIKQVGQPSFASETLAGQQAIVIRYQRTNASDASNPKQTVNVTQNHIVLGAERALITFSYDEGNKQAQAQIERIRKSLVIK</sequence>
<keyword evidence="2" id="KW-0808">Transferase</keyword>
<reference evidence="2 3" key="1">
    <citation type="submission" date="2019-08" db="EMBL/GenBank/DDBJ databases">
        <title>Amphibian skin-associated Pigmentiphaga: genome sequence and occurrence across geography and hosts.</title>
        <authorList>
            <person name="Bletz M.C."/>
            <person name="Bunk B."/>
            <person name="Sproeer C."/>
            <person name="Biwer P."/>
            <person name="Reiter S."/>
            <person name="Rabemananjara F.C.E."/>
            <person name="Schulz S."/>
            <person name="Overmann J."/>
            <person name="Vences M."/>
        </authorList>
    </citation>
    <scope>NUCLEOTIDE SEQUENCE [LARGE SCALE GENOMIC DNA]</scope>
    <source>
        <strain evidence="2 3">Mada1488</strain>
    </source>
</reference>
<evidence type="ECO:0000313" key="3">
    <source>
        <dbReference type="Proteomes" id="UP000325161"/>
    </source>
</evidence>
<proteinExistence type="predicted"/>
<keyword evidence="1" id="KW-0732">Signal</keyword>
<dbReference type="GO" id="GO:0016301">
    <property type="term" value="F:kinase activity"/>
    <property type="evidence" value="ECO:0007669"/>
    <property type="project" value="UniProtKB-KW"/>
</dbReference>
<dbReference type="EMBL" id="CP043046">
    <property type="protein sequence ID" value="QEI05682.1"/>
    <property type="molecule type" value="Genomic_DNA"/>
</dbReference>
<keyword evidence="3" id="KW-1185">Reference proteome</keyword>
<dbReference type="AlphaFoldDB" id="A0A5C0ATM8"/>
<name>A0A5C0ATM8_9BURK</name>
<evidence type="ECO:0000256" key="1">
    <source>
        <dbReference type="SAM" id="SignalP"/>
    </source>
</evidence>
<evidence type="ECO:0000313" key="2">
    <source>
        <dbReference type="EMBL" id="QEI05682.1"/>
    </source>
</evidence>
<gene>
    <name evidence="2" type="ORF">FXN63_07380</name>
</gene>
<protein>
    <submittedName>
        <fullName evidence="2">Glycerate kinase</fullName>
    </submittedName>
</protein>
<dbReference type="RefSeq" id="WP_148814065.1">
    <property type="nucleotide sequence ID" value="NZ_CP043046.1"/>
</dbReference>
<keyword evidence="2" id="KW-0418">Kinase</keyword>
<dbReference type="KEGG" id="pacr:FXN63_07380"/>
<accession>A0A5C0ATM8</accession>
<feature type="chain" id="PRO_5023053242" evidence="1">
    <location>
        <begin position="31"/>
        <end position="219"/>
    </location>
</feature>
<dbReference type="OrthoDB" id="7057458at2"/>
<dbReference type="Proteomes" id="UP000325161">
    <property type="component" value="Chromosome"/>
</dbReference>
<organism evidence="2 3">
    <name type="scientific">Pigmentiphaga aceris</name>
    <dbReference type="NCBI Taxonomy" id="1940612"/>
    <lineage>
        <taxon>Bacteria</taxon>
        <taxon>Pseudomonadati</taxon>
        <taxon>Pseudomonadota</taxon>
        <taxon>Betaproteobacteria</taxon>
        <taxon>Burkholderiales</taxon>
        <taxon>Alcaligenaceae</taxon>
        <taxon>Pigmentiphaga</taxon>
    </lineage>
</organism>
<feature type="signal peptide" evidence="1">
    <location>
        <begin position="1"/>
        <end position="30"/>
    </location>
</feature>